<protein>
    <submittedName>
        <fullName evidence="1">Uncharacterized protein</fullName>
    </submittedName>
</protein>
<evidence type="ECO:0000313" key="1">
    <source>
        <dbReference type="EMBL" id="KAI4376285.1"/>
    </source>
</evidence>
<sequence>MFSIAAINDTDSAGQWEPLAPSKEAQEFHLSQIYHDGLLKLHSKEYEKACELLESVLKDPLISNAQGNSTASDSHLLQLRFLALKNLATAFLQQGSAHYEKALQCYLEAVEIDAKDSVVWNKLGILSCSMGLLGISRWAFEQGLLCSPNNWNCMEKLLEILIAIGDEVACLSLAELILRHWPSHARALHVKSTIEESETVPFAPRGIDKLQPKHARLKFPEKRIADVEISENAFPPKRLNRKLELSLKEASWSALVDALLEMLVPLGGQASDPTKNYIRSGDVCLTFKLPSISDTSSQTQETRGLNGRKRGEYSLDNDSTVEAASTSTDKAMSLFEEQPHERRSSRLESLRNRKPGKEESDLTTSKNLNEVIDLLEPFMADGLQGKESDKVGCCLMGCQRADVKELGYNDIHTFIKESTENYGAYHVAHLVLQTFAARNMPCRDLRAKLLELDKLTRNWGQDKTLECHLFLSELYYDVGLSSSETAQLSDYMSEASFHLCKIIEKVALEYSCDSFCAAEGKDIIMLSANQDSSGLPAEGATSDASLSRNILLENKSFGIRYFWLRGRLSLLEGNKLKAGEEFSIALSILLKINKENEPLVIPLPHCMTVRELTVDRVLHEINMLKIDFLLEKVFDRVLEEELYFKCMSILAPLLFCTTDVHIDFMSYTSNKETGKGSTSVELRALDILIKACKNEKPADMDVLLKCHHRKLKVLMVAAGMDFPWSNKGFDNIKESGPVTASESELKENSSSGLKEMVSEEIRVIQQLALVIKSDDTVISTSSIRDIQTLLLAAMCYYVSSFSSKKSSSSLPFAQTEEKKSCSFVGAAIAFCKFQHLDRAVHIQPQIDLIVALHTLLADYGLCCAGDSSDGEEGTFLKFAVKHLLYLDVKLKSVLHTAIDDETQCNLPHLECNQEPHYEITEEEMVCLETALEKDIFGEVATDCVPTLEKEIPEGIVQEGSQRDGNPDGGEDLLMAYLNELTEDEREDIELKIDNALDQCFFCLYGLSLRSDSGGEDELATHKNSSNGEYQTKEHCADVFQYILPSARASSRTRLVKLRRVLRAIRKQFPHPPECVLVDNVIDKFLDDPDLCEDSLSEESGSEGFLKRIINMIYSHSGGLRQYKKSVLGRSEPYADVYSNLYFFLAQSEEMNATDKWPGFVLTKEGEEFVQQSSTLFKYDLVYNPLRFESWQKLAHIYDEEVDLLLNDGSKHINAMGWRKNASLAQRVETSRRRSRRCLLVSLALAKTSVQQSDTHEWLALVYYDSLQNVVPFYDQRFVLPNKDATWIKFCQNSLGHFKKAFAKREDWSHAFYMGKLCEKLGYAPEMSFTYYEQAIALNFSAVDPVYRMHASRLKLLWKCGKQSLEMLKVVASFCFSQATKDVACEILCKVSPGVLHPLPIIKEVSFQTTHTSSKKNEDMCRLEEVWGMLYNDCLIALEGCIGGDLKHFHKARYMLAQGYYKRGQSGDLEKAKDELSFCFRSSRSAFTINMWEIDGMVKKGRRKTPGVAVSKKGLEVNLSESSRKFITCIRKYLLLYLKLLEELKDVSILEKAFISVKSDKRFLLSIEDLVPLALGRHIKALIASMPRPESITSGSASNPDIKEKLFSMFTEHGLLWPDVSNLPEMKGPDFSETSLYGYLHQYLHSLENIGKLETFESVNEKLRKRFKNLKGVNPNCVKVCKHSSVAWGRCIVYSLAMITPMEAGLLPEDQDLNQPAGGSQLLCVDLRSNEFWASPYEETAQLKEMETKWGPLLLKLKNTIIKKASESNLETASDLLRYSYNFYRESIFTSTTPAVNLYLVPHKLLLQKESKSSSEGVEILDVTVQRKLLLWAYTLFRGHCTSISGAVKYCEDNLKPKTKKGGAGVVSALPTTLLVSGGGKEGPPCAGSESGPVPESLTVAAEEKVLTPVVVAENDRDKDDPAARESPTKLKQGFAVTVPALVHCSNSGEKITSSKAADEGHND</sequence>
<organism evidence="1 2">
    <name type="scientific">Melastoma candidum</name>
    <dbReference type="NCBI Taxonomy" id="119954"/>
    <lineage>
        <taxon>Eukaryota</taxon>
        <taxon>Viridiplantae</taxon>
        <taxon>Streptophyta</taxon>
        <taxon>Embryophyta</taxon>
        <taxon>Tracheophyta</taxon>
        <taxon>Spermatophyta</taxon>
        <taxon>Magnoliopsida</taxon>
        <taxon>eudicotyledons</taxon>
        <taxon>Gunneridae</taxon>
        <taxon>Pentapetalae</taxon>
        <taxon>rosids</taxon>
        <taxon>malvids</taxon>
        <taxon>Myrtales</taxon>
        <taxon>Melastomataceae</taxon>
        <taxon>Melastomatoideae</taxon>
        <taxon>Melastomateae</taxon>
        <taxon>Melastoma</taxon>
    </lineage>
</organism>
<dbReference type="EMBL" id="CM042883">
    <property type="protein sequence ID" value="KAI4376285.1"/>
    <property type="molecule type" value="Genomic_DNA"/>
</dbReference>
<proteinExistence type="predicted"/>
<name>A0ACB9RBJ0_9MYRT</name>
<reference evidence="2" key="1">
    <citation type="journal article" date="2023" name="Front. Plant Sci.">
        <title>Chromosomal-level genome assembly of Melastoma candidum provides insights into trichome evolution.</title>
        <authorList>
            <person name="Zhong Y."/>
            <person name="Wu W."/>
            <person name="Sun C."/>
            <person name="Zou P."/>
            <person name="Liu Y."/>
            <person name="Dai S."/>
            <person name="Zhou R."/>
        </authorList>
    </citation>
    <scope>NUCLEOTIDE SEQUENCE [LARGE SCALE GENOMIC DNA]</scope>
</reference>
<evidence type="ECO:0000313" key="2">
    <source>
        <dbReference type="Proteomes" id="UP001057402"/>
    </source>
</evidence>
<gene>
    <name evidence="1" type="ORF">MLD38_014066</name>
</gene>
<accession>A0ACB9RBJ0</accession>
<comment type="caution">
    <text evidence="1">The sequence shown here is derived from an EMBL/GenBank/DDBJ whole genome shotgun (WGS) entry which is preliminary data.</text>
</comment>
<keyword evidence="2" id="KW-1185">Reference proteome</keyword>
<dbReference type="Proteomes" id="UP001057402">
    <property type="component" value="Chromosome 4"/>
</dbReference>